<protein>
    <submittedName>
        <fullName evidence="5">AraC-like DNA-binding protein</fullName>
    </submittedName>
</protein>
<keyword evidence="3" id="KW-0804">Transcription</keyword>
<dbReference type="PROSITE" id="PS00041">
    <property type="entry name" value="HTH_ARAC_FAMILY_1"/>
    <property type="match status" value="1"/>
</dbReference>
<dbReference type="PROSITE" id="PS01124">
    <property type="entry name" value="HTH_ARAC_FAMILY_2"/>
    <property type="match status" value="1"/>
</dbReference>
<dbReference type="SUPFAM" id="SSF46689">
    <property type="entry name" value="Homeodomain-like"/>
    <property type="match status" value="1"/>
</dbReference>
<evidence type="ECO:0000256" key="1">
    <source>
        <dbReference type="ARBA" id="ARBA00023015"/>
    </source>
</evidence>
<dbReference type="AlphaFoldDB" id="A0A7X0F9J7"/>
<dbReference type="Pfam" id="PF12833">
    <property type="entry name" value="HTH_18"/>
    <property type="match status" value="1"/>
</dbReference>
<sequence>MATDGQFTSFRIVTADLPVEDRLPMLREVYGKTILKADLEPVDDSPLEMDMRVRLLPGVGIATGTASPIKVGVKSEMIENDDVILLAALAGGSHMQIGKQEESVLPGCAMFVPGGRAGANVTRPGFSYVNLRFERKALQPLVGDVSKLMMRPIAVDQGPMHLLLSYATALQQLDDALPGDMARKVASHMLDLTALTLGATRDAEQVAMGRGLRAARLAAIKADISARADLRGLSAEALAAEHRLSARYVRKLFEGEGLSFTAFALGQRLMRAHRMLADPAWAGHGIIDIAYEAGFNDLSYFNRAFRKRYGVTPSDIRAGVLAA</sequence>
<dbReference type="InterPro" id="IPR018062">
    <property type="entry name" value="HTH_AraC-typ_CS"/>
</dbReference>
<evidence type="ECO:0000256" key="2">
    <source>
        <dbReference type="ARBA" id="ARBA00023125"/>
    </source>
</evidence>
<evidence type="ECO:0000313" key="5">
    <source>
        <dbReference type="EMBL" id="MBB6355626.1"/>
    </source>
</evidence>
<name>A0A7X0F9J7_9HYPH</name>
<keyword evidence="1" id="KW-0805">Transcription regulation</keyword>
<proteinExistence type="predicted"/>
<dbReference type="RefSeq" id="WP_184700056.1">
    <property type="nucleotide sequence ID" value="NZ_BAABEG010000001.1"/>
</dbReference>
<dbReference type="GO" id="GO:0003700">
    <property type="term" value="F:DNA-binding transcription factor activity"/>
    <property type="evidence" value="ECO:0007669"/>
    <property type="project" value="InterPro"/>
</dbReference>
<evidence type="ECO:0000256" key="3">
    <source>
        <dbReference type="ARBA" id="ARBA00023163"/>
    </source>
</evidence>
<dbReference type="EMBL" id="JACHOU010000008">
    <property type="protein sequence ID" value="MBB6355626.1"/>
    <property type="molecule type" value="Genomic_DNA"/>
</dbReference>
<dbReference type="SMART" id="SM00342">
    <property type="entry name" value="HTH_ARAC"/>
    <property type="match status" value="1"/>
</dbReference>
<dbReference type="Pfam" id="PF14525">
    <property type="entry name" value="AraC_binding_2"/>
    <property type="match status" value="1"/>
</dbReference>
<keyword evidence="6" id="KW-1185">Reference proteome</keyword>
<dbReference type="InterPro" id="IPR018060">
    <property type="entry name" value="HTH_AraC"/>
</dbReference>
<dbReference type="PANTHER" id="PTHR46796">
    <property type="entry name" value="HTH-TYPE TRANSCRIPTIONAL ACTIVATOR RHAS-RELATED"/>
    <property type="match status" value="1"/>
</dbReference>
<reference evidence="5 6" key="1">
    <citation type="submission" date="2020-08" db="EMBL/GenBank/DDBJ databases">
        <title>Genomic Encyclopedia of Type Strains, Phase IV (KMG-IV): sequencing the most valuable type-strain genomes for metagenomic binning, comparative biology and taxonomic classification.</title>
        <authorList>
            <person name="Goeker M."/>
        </authorList>
    </citation>
    <scope>NUCLEOTIDE SEQUENCE [LARGE SCALE GENOMIC DNA]</scope>
    <source>
        <strain evidence="5 6">DSM 7051</strain>
    </source>
</reference>
<accession>A0A7X0F9J7</accession>
<feature type="domain" description="HTH araC/xylS-type" evidence="4">
    <location>
        <begin position="214"/>
        <end position="319"/>
    </location>
</feature>
<evidence type="ECO:0000259" key="4">
    <source>
        <dbReference type="PROSITE" id="PS01124"/>
    </source>
</evidence>
<evidence type="ECO:0000313" key="6">
    <source>
        <dbReference type="Proteomes" id="UP000536262"/>
    </source>
</evidence>
<dbReference type="PANTHER" id="PTHR46796:SF6">
    <property type="entry name" value="ARAC SUBFAMILY"/>
    <property type="match status" value="1"/>
</dbReference>
<dbReference type="InterPro" id="IPR020449">
    <property type="entry name" value="Tscrpt_reg_AraC-type_HTH"/>
</dbReference>
<dbReference type="InterPro" id="IPR050204">
    <property type="entry name" value="AraC_XylS_family_regulators"/>
</dbReference>
<organism evidence="5 6">
    <name type="scientific">Aminobacter aganoensis</name>
    <dbReference type="NCBI Taxonomy" id="83264"/>
    <lineage>
        <taxon>Bacteria</taxon>
        <taxon>Pseudomonadati</taxon>
        <taxon>Pseudomonadota</taxon>
        <taxon>Alphaproteobacteria</taxon>
        <taxon>Hyphomicrobiales</taxon>
        <taxon>Phyllobacteriaceae</taxon>
        <taxon>Aminobacter</taxon>
    </lineage>
</organism>
<dbReference type="Proteomes" id="UP000536262">
    <property type="component" value="Unassembled WGS sequence"/>
</dbReference>
<dbReference type="GO" id="GO:0043565">
    <property type="term" value="F:sequence-specific DNA binding"/>
    <property type="evidence" value="ECO:0007669"/>
    <property type="project" value="InterPro"/>
</dbReference>
<dbReference type="Gene3D" id="1.10.10.60">
    <property type="entry name" value="Homeodomain-like"/>
    <property type="match status" value="1"/>
</dbReference>
<dbReference type="PRINTS" id="PR00032">
    <property type="entry name" value="HTHARAC"/>
</dbReference>
<gene>
    <name evidence="5" type="ORF">GGR00_003430</name>
</gene>
<dbReference type="InterPro" id="IPR035418">
    <property type="entry name" value="AraC-bd_2"/>
</dbReference>
<keyword evidence="2 5" id="KW-0238">DNA-binding</keyword>
<dbReference type="InterPro" id="IPR009057">
    <property type="entry name" value="Homeodomain-like_sf"/>
</dbReference>
<comment type="caution">
    <text evidence="5">The sequence shown here is derived from an EMBL/GenBank/DDBJ whole genome shotgun (WGS) entry which is preliminary data.</text>
</comment>